<evidence type="ECO:0000313" key="5">
    <source>
        <dbReference type="Proteomes" id="UP000028349"/>
    </source>
</evidence>
<name>A0A3S4V0E2_9FLAO</name>
<dbReference type="KEGG" id="cant:NCTC13489_02849"/>
<organism evidence="4 6">
    <name type="scientific">Kaistella antarctica</name>
    <dbReference type="NCBI Taxonomy" id="266748"/>
    <lineage>
        <taxon>Bacteria</taxon>
        <taxon>Pseudomonadati</taxon>
        <taxon>Bacteroidota</taxon>
        <taxon>Flavobacteriia</taxon>
        <taxon>Flavobacteriales</taxon>
        <taxon>Weeksellaceae</taxon>
        <taxon>Chryseobacterium group</taxon>
        <taxon>Kaistella</taxon>
    </lineage>
</organism>
<dbReference type="Proteomes" id="UP000270036">
    <property type="component" value="Chromosome"/>
</dbReference>
<dbReference type="AlphaFoldDB" id="A0A3S4V0E2"/>
<keyword evidence="1" id="KW-0812">Transmembrane</keyword>
<feature type="chain" id="PRO_5018790067" description="Protein BatD" evidence="2">
    <location>
        <begin position="19"/>
        <end position="298"/>
    </location>
</feature>
<reference evidence="4 6" key="2">
    <citation type="submission" date="2018-12" db="EMBL/GenBank/DDBJ databases">
        <authorList>
            <consortium name="Pathogen Informatics"/>
        </authorList>
    </citation>
    <scope>NUCLEOTIDE SEQUENCE [LARGE SCALE GENOMIC DNA]</scope>
    <source>
        <strain evidence="4 6">NCTC13489</strain>
    </source>
</reference>
<dbReference type="STRING" id="266748.HY04_03595"/>
<dbReference type="Proteomes" id="UP000028349">
    <property type="component" value="Unassembled WGS sequence"/>
</dbReference>
<evidence type="ECO:0000256" key="1">
    <source>
        <dbReference type="SAM" id="Phobius"/>
    </source>
</evidence>
<accession>A0A3S4V0E2</accession>
<keyword evidence="1" id="KW-1133">Transmembrane helix</keyword>
<proteinExistence type="predicted"/>
<evidence type="ECO:0008006" key="7">
    <source>
        <dbReference type="Google" id="ProtNLM"/>
    </source>
</evidence>
<dbReference type="Pfam" id="PF13584">
    <property type="entry name" value="BatD"/>
    <property type="match status" value="1"/>
</dbReference>
<feature type="transmembrane region" description="Helical" evidence="1">
    <location>
        <begin position="146"/>
        <end position="165"/>
    </location>
</feature>
<dbReference type="InterPro" id="IPR025738">
    <property type="entry name" value="BatD"/>
</dbReference>
<evidence type="ECO:0000313" key="6">
    <source>
        <dbReference type="Proteomes" id="UP000270036"/>
    </source>
</evidence>
<dbReference type="RefSeq" id="WP_034717184.1">
    <property type="nucleotide sequence ID" value="NZ_FOIX01000002.1"/>
</dbReference>
<keyword evidence="5" id="KW-1185">Reference proteome</keyword>
<protein>
    <recommendedName>
        <fullName evidence="7">Protein BatD</fullName>
    </recommendedName>
</protein>
<dbReference type="EMBL" id="JPEP01000001">
    <property type="protein sequence ID" value="KEY20298.1"/>
    <property type="molecule type" value="Genomic_DNA"/>
</dbReference>
<keyword evidence="1" id="KW-0472">Membrane</keyword>
<dbReference type="OrthoDB" id="9807384at2"/>
<dbReference type="EMBL" id="LR134441">
    <property type="protein sequence ID" value="VEI01579.1"/>
    <property type="molecule type" value="Genomic_DNA"/>
</dbReference>
<keyword evidence="2" id="KW-0732">Signal</keyword>
<evidence type="ECO:0000313" key="3">
    <source>
        <dbReference type="EMBL" id="KEY20298.1"/>
    </source>
</evidence>
<reference evidence="3 5" key="1">
    <citation type="submission" date="2014-07" db="EMBL/GenBank/DDBJ databases">
        <authorList>
            <person name="Pisani N.G."/>
            <person name="Newman J.D."/>
        </authorList>
    </citation>
    <scope>NUCLEOTIDE SEQUENCE [LARGE SCALE GENOMIC DNA]</scope>
    <source>
        <strain evidence="3 5">LMG 24720</strain>
    </source>
</reference>
<evidence type="ECO:0000256" key="2">
    <source>
        <dbReference type="SAM" id="SignalP"/>
    </source>
</evidence>
<sequence length="298" mass="34749">MKRLPFILFLLLSIFSFSQTLSSKLDKQTLALGEAGTLHIQISDLQAKDVLSAPKNELLPFHFEEIKDSINKQLNTYDRVVEFAVFEEGKFTIPALDFRVNGKVLKTIPYDIEVINTAQKGDEINDIMKNKQVDLGVQDYWEMYKWYILGLLIVLAVIFLIYQLIKYGRRKNSDPIVMTNQTLRELEKLKKKNYIEDGNYRLFYVELLDISRNFITKQYKIPADVLLTDDLIDVMKLNNTISPENEKIIEDIFLRGDLVKFAKVFPDQQDMQTDFDQLKTFVKRSSKDLEIEQLRTGV</sequence>
<feature type="signal peptide" evidence="2">
    <location>
        <begin position="1"/>
        <end position="18"/>
    </location>
</feature>
<evidence type="ECO:0000313" key="4">
    <source>
        <dbReference type="EMBL" id="VEI01579.1"/>
    </source>
</evidence>
<gene>
    <name evidence="3" type="ORF">HY04_03595</name>
    <name evidence="4" type="ORF">NCTC13489_02849</name>
</gene>